<feature type="compositionally biased region" description="Basic and acidic residues" evidence="1">
    <location>
        <begin position="1074"/>
        <end position="1092"/>
    </location>
</feature>
<feature type="compositionally biased region" description="Basic residues" evidence="1">
    <location>
        <begin position="1576"/>
        <end position="1585"/>
    </location>
</feature>
<accession>A0A086KQ45</accession>
<feature type="compositionally biased region" description="Basic and acidic residues" evidence="1">
    <location>
        <begin position="794"/>
        <end position="803"/>
    </location>
</feature>
<feature type="compositionally biased region" description="Basic and acidic residues" evidence="1">
    <location>
        <begin position="766"/>
        <end position="776"/>
    </location>
</feature>
<organism evidence="2 3">
    <name type="scientific">Toxoplasma gondii FOU</name>
    <dbReference type="NCBI Taxonomy" id="943167"/>
    <lineage>
        <taxon>Eukaryota</taxon>
        <taxon>Sar</taxon>
        <taxon>Alveolata</taxon>
        <taxon>Apicomplexa</taxon>
        <taxon>Conoidasida</taxon>
        <taxon>Coccidia</taxon>
        <taxon>Eucoccidiorida</taxon>
        <taxon>Eimeriorina</taxon>
        <taxon>Sarcocystidae</taxon>
        <taxon>Toxoplasma</taxon>
    </lineage>
</organism>
<feature type="compositionally biased region" description="Low complexity" evidence="1">
    <location>
        <begin position="1143"/>
        <end position="1237"/>
    </location>
</feature>
<sequence>MDVSGDRHLLSPLCQAESPPATSLNAFPLIDGFTGEVYSIDLRHPLLASSRRSPRTSSGPEASDACPAWAALQLFLTRHVIPALPSSAVCAAHVQSFGKPREDRAATSSSPLACSPPSLPGATDRPEGEALANPLSSPLHTSASSLSARQGSCLSSDGRGRGGENEQEEVRFSEGSVLLLLEQTSTSLEYEVDRHREGSPASLLLQPGEPGPIFSFRLDFLFSPLNSGSTGPSEAPREETAARSASGNSFSVSASSAVPWACKRGHRPESLAARACPAPFDSVHLHTYQPLRVDEASADCAASTCGFRFPFPLPYASSSLDKRLSSAEQRAVQTASALCTDSGLQPFASSVRTAAQLLAAGRARALAAAALLRRLPLQRRAARVVQGNLERHLHLAARWLGALSARLEEERRLQQPLFDGLPALFSLFASCALPPSFQRGPCREGDGCKAAEAGDAAVAGAGLGDSPPRCFATLADALDLATLEKHVRRVAAQRDRVYIHLEEVERRCGEACEAALAAGRRAVAVADAGGALEEEALRVEAAGQEAASLFRKVLEALPPPPIAYSQYSPEQLRERQRRQAVALQELRRVAEEQASSEERVARLWARRGAEYLSALRRAFEGKMEVKRNHDVGRLVSDAAQRVAISTLQLGRLYAVPRACALAVQEARRRRRFRWTYTAAARAAQAQLDRARRGEEAARLRFLESCGHALPASLFAPLRHCAVPPVFVQGPAEFDEQLIGLSSLDFASFLPGGMGPRSETASTETAGADRREKREADATPGSQRGVDAGPGAASPERDRRRGEKGMLSWNGERGEAPEEEGPPEEDGPPAHRRGFSPLAETQEEEFEQKLMRAAMSDASAAARLAAERLHATLLSRGGATAEKQYMDAEASELGALTCWLSAEETGAGGVRGEGEASGERAEKLELACSSVAQERRAGQTDENNEGVGEATRRLQKQPRAAEAAGTSGAQEQENPGDQLSSQRGVRKHTQGVEERLWSSATAEEASAEAKRHEKGGRKEIVSNAFKDEGASDRSCAFTLSPDLEIFSRTAATPRVSVQTPGSSLGFPRAEVGGKLAERRGDNEERRDGGERQTEILGDETLSASRCSGGLKENSVSPRCAPFRANVDEISTCNTAAAPGGGTTSCPSSASSSISSSSASPSFLPSSPISSSSSFSSSSASSSCSPDLLSSSSFSCASGSPPSSSFSTSASSSSSLSSSSAGDSSSLLSSEASSPLCLSCTGRAESVRRETGDQRHIQEEGEIAGKKRDREKLATAEKEEEERKKSDGEKQETTEKEEERRKSDGEKHETTEKEEERRKSDGEKHETTEKEEERKKSDGEKHETTEKEEERKKSDGEKQETTEKEEEERRKERRRREEEVRWREAGDNRERRREEEEIRWREAGDNRERRRREEEVRWREAGDNRERRRREEELRWREAGDNRERRREEEIRWRGAGDNRERRRREEEARWREAGDNRERRRREEEVRWREAGDNRERRRREEEVRWREAGDRVDRRREEKELQDSSKDGDPEARDPADTGKRMGCERRESLVLIQVHRKTQRRWQKSEKRNETKQITVKKKVGRSRALKERRGEGQPPTKTEESRSNEREGGTRLVCWKRLCIFRGSPEKVRERA</sequence>
<feature type="compositionally biased region" description="Basic and acidic residues" evidence="1">
    <location>
        <begin position="158"/>
        <end position="171"/>
    </location>
</feature>
<feature type="region of interest" description="Disordered" evidence="1">
    <location>
        <begin position="101"/>
        <end position="171"/>
    </location>
</feature>
<feature type="compositionally biased region" description="Polar residues" evidence="1">
    <location>
        <begin position="966"/>
        <end position="982"/>
    </location>
</feature>
<feature type="compositionally biased region" description="Basic and acidic residues" evidence="1">
    <location>
        <begin position="911"/>
        <end position="924"/>
    </location>
</feature>
<dbReference type="VEuPathDB" id="ToxoDB:TGFOU_251460"/>
<feature type="compositionally biased region" description="Acidic residues" evidence="1">
    <location>
        <begin position="816"/>
        <end position="826"/>
    </location>
</feature>
<feature type="compositionally biased region" description="Basic and acidic residues" evidence="1">
    <location>
        <begin position="1243"/>
        <end position="1430"/>
    </location>
</feature>
<feature type="region of interest" description="Disordered" evidence="1">
    <location>
        <begin position="1053"/>
        <end position="1116"/>
    </location>
</feature>
<reference evidence="2 3" key="1">
    <citation type="submission" date="2014-07" db="EMBL/GenBank/DDBJ databases">
        <authorList>
            <person name="Sibley D."/>
            <person name="Venepally P."/>
            <person name="Karamycheva S."/>
            <person name="Hadjithomas M."/>
            <person name="Khan A."/>
            <person name="Brunk B."/>
            <person name="Roos D."/>
            <person name="Caler E."/>
            <person name="Lorenzi H."/>
        </authorList>
    </citation>
    <scope>NUCLEOTIDE SEQUENCE [LARGE SCALE GENOMIC DNA]</scope>
    <source>
        <strain evidence="2 3">FOU</strain>
    </source>
</reference>
<dbReference type="Proteomes" id="UP000028838">
    <property type="component" value="Unassembled WGS sequence"/>
</dbReference>
<evidence type="ECO:0000313" key="2">
    <source>
        <dbReference type="EMBL" id="KFG46513.1"/>
    </source>
</evidence>
<comment type="caution">
    <text evidence="2">The sequence shown here is derived from an EMBL/GenBank/DDBJ whole genome shotgun (WGS) entry which is preliminary data.</text>
</comment>
<feature type="compositionally biased region" description="Basic and acidic residues" evidence="1">
    <location>
        <begin position="1586"/>
        <end position="1610"/>
    </location>
</feature>
<protein>
    <submittedName>
        <fullName evidence="2">Uncharacterized protein</fullName>
    </submittedName>
</protein>
<feature type="region of interest" description="Disordered" evidence="1">
    <location>
        <begin position="1131"/>
        <end position="1430"/>
    </location>
</feature>
<feature type="compositionally biased region" description="Basic and acidic residues" evidence="1">
    <location>
        <begin position="1006"/>
        <end position="1030"/>
    </location>
</feature>
<evidence type="ECO:0000256" key="1">
    <source>
        <dbReference type="SAM" id="MobiDB-lite"/>
    </source>
</evidence>
<dbReference type="EMBL" id="AEYH02001820">
    <property type="protein sequence ID" value="KFG46513.1"/>
    <property type="molecule type" value="Genomic_DNA"/>
</dbReference>
<evidence type="ECO:0000313" key="3">
    <source>
        <dbReference type="Proteomes" id="UP000028838"/>
    </source>
</evidence>
<feature type="region of interest" description="Disordered" evidence="1">
    <location>
        <begin position="906"/>
        <end position="1032"/>
    </location>
</feature>
<feature type="compositionally biased region" description="Low complexity" evidence="1">
    <location>
        <begin position="134"/>
        <end position="148"/>
    </location>
</feature>
<feature type="region of interest" description="Disordered" evidence="1">
    <location>
        <begin position="1455"/>
        <end position="1610"/>
    </location>
</feature>
<feature type="compositionally biased region" description="Basic and acidic residues" evidence="1">
    <location>
        <begin position="1455"/>
        <end position="1549"/>
    </location>
</feature>
<feature type="region of interest" description="Disordered" evidence="1">
    <location>
        <begin position="227"/>
        <end position="248"/>
    </location>
</feature>
<feature type="region of interest" description="Disordered" evidence="1">
    <location>
        <begin position="751"/>
        <end position="844"/>
    </location>
</feature>
<dbReference type="OrthoDB" id="333885at2759"/>
<gene>
    <name evidence="2" type="ORF">TGFOU_251460</name>
</gene>
<name>A0A086KQ45_TOXGO</name>
<feature type="compositionally biased region" description="Low complexity" evidence="1">
    <location>
        <begin position="106"/>
        <end position="122"/>
    </location>
</feature>
<proteinExistence type="predicted"/>